<evidence type="ECO:0000256" key="1">
    <source>
        <dbReference type="SAM" id="MobiDB-lite"/>
    </source>
</evidence>
<evidence type="ECO:0000313" key="2">
    <source>
        <dbReference type="EMBL" id="KAF1956099.1"/>
    </source>
</evidence>
<dbReference type="Proteomes" id="UP000800035">
    <property type="component" value="Unassembled WGS sequence"/>
</dbReference>
<proteinExistence type="predicted"/>
<gene>
    <name evidence="2" type="ORF">CC80DRAFT_69106</name>
</gene>
<evidence type="ECO:0000313" key="3">
    <source>
        <dbReference type="Proteomes" id="UP000800035"/>
    </source>
</evidence>
<feature type="compositionally biased region" description="Polar residues" evidence="1">
    <location>
        <begin position="86"/>
        <end position="97"/>
    </location>
</feature>
<name>A0A6A5TWJ0_9PLEO</name>
<keyword evidence="3" id="KW-1185">Reference proteome</keyword>
<feature type="region of interest" description="Disordered" evidence="1">
    <location>
        <begin position="52"/>
        <end position="109"/>
    </location>
</feature>
<dbReference type="EMBL" id="ML976992">
    <property type="protein sequence ID" value="KAF1956099.1"/>
    <property type="molecule type" value="Genomic_DNA"/>
</dbReference>
<reference evidence="2" key="1">
    <citation type="journal article" date="2020" name="Stud. Mycol.">
        <title>101 Dothideomycetes genomes: a test case for predicting lifestyles and emergence of pathogens.</title>
        <authorList>
            <person name="Haridas S."/>
            <person name="Albert R."/>
            <person name="Binder M."/>
            <person name="Bloem J."/>
            <person name="Labutti K."/>
            <person name="Salamov A."/>
            <person name="Andreopoulos B."/>
            <person name="Baker S."/>
            <person name="Barry K."/>
            <person name="Bills G."/>
            <person name="Bluhm B."/>
            <person name="Cannon C."/>
            <person name="Castanera R."/>
            <person name="Culley D."/>
            <person name="Daum C."/>
            <person name="Ezra D."/>
            <person name="Gonzalez J."/>
            <person name="Henrissat B."/>
            <person name="Kuo A."/>
            <person name="Liang C."/>
            <person name="Lipzen A."/>
            <person name="Lutzoni F."/>
            <person name="Magnuson J."/>
            <person name="Mondo S."/>
            <person name="Nolan M."/>
            <person name="Ohm R."/>
            <person name="Pangilinan J."/>
            <person name="Park H.-J."/>
            <person name="Ramirez L."/>
            <person name="Alfaro M."/>
            <person name="Sun H."/>
            <person name="Tritt A."/>
            <person name="Yoshinaga Y."/>
            <person name="Zwiers L.-H."/>
            <person name="Turgeon B."/>
            <person name="Goodwin S."/>
            <person name="Spatafora J."/>
            <person name="Crous P."/>
            <person name="Grigoriev I."/>
        </authorList>
    </citation>
    <scope>NUCLEOTIDE SEQUENCE</scope>
    <source>
        <strain evidence="2">CBS 675.92</strain>
    </source>
</reference>
<sequence length="109" mass="12176">MPCRWWCPSRHLHSLSLHPQPCLHPEADPSISIIIYLGPAFTAREMSRYASHCGPLVRPSPSMSTRRTRSTINSLSLRRDRPTTAKYEQSPTQNQDGGMSEGNGDLSIS</sequence>
<organism evidence="2 3">
    <name type="scientific">Byssothecium circinans</name>
    <dbReference type="NCBI Taxonomy" id="147558"/>
    <lineage>
        <taxon>Eukaryota</taxon>
        <taxon>Fungi</taxon>
        <taxon>Dikarya</taxon>
        <taxon>Ascomycota</taxon>
        <taxon>Pezizomycotina</taxon>
        <taxon>Dothideomycetes</taxon>
        <taxon>Pleosporomycetidae</taxon>
        <taxon>Pleosporales</taxon>
        <taxon>Massarineae</taxon>
        <taxon>Massarinaceae</taxon>
        <taxon>Byssothecium</taxon>
    </lineage>
</organism>
<feature type="compositionally biased region" description="Low complexity" evidence="1">
    <location>
        <begin position="59"/>
        <end position="76"/>
    </location>
</feature>
<accession>A0A6A5TWJ0</accession>
<dbReference type="AlphaFoldDB" id="A0A6A5TWJ0"/>
<protein>
    <submittedName>
        <fullName evidence="2">Uncharacterized protein</fullName>
    </submittedName>
</protein>